<evidence type="ECO:0000256" key="2">
    <source>
        <dbReference type="ARBA" id="ARBA00022980"/>
    </source>
</evidence>
<accession>C1BPX8</accession>
<dbReference type="Gene3D" id="3.30.1550.10">
    <property type="entry name" value="Ribosomal protein L11/L12, N-terminal domain"/>
    <property type="match status" value="1"/>
</dbReference>
<keyword evidence="3 7" id="KW-0687">Ribonucleoprotein</keyword>
<evidence type="ECO:0000256" key="5">
    <source>
        <dbReference type="ARBA" id="ARBA00040104"/>
    </source>
</evidence>
<dbReference type="GO" id="GO:0003735">
    <property type="term" value="F:structural constituent of ribosome"/>
    <property type="evidence" value="ECO:0007669"/>
    <property type="project" value="InterPro"/>
</dbReference>
<dbReference type="Pfam" id="PF00298">
    <property type="entry name" value="Ribosomal_L11"/>
    <property type="match status" value="1"/>
</dbReference>
<evidence type="ECO:0000256" key="7">
    <source>
        <dbReference type="RuleBase" id="RU003978"/>
    </source>
</evidence>
<dbReference type="SUPFAM" id="SSF46906">
    <property type="entry name" value="Ribosomal protein L11, C-terminal domain"/>
    <property type="match status" value="1"/>
</dbReference>
<dbReference type="Gene3D" id="1.10.10.250">
    <property type="entry name" value="Ribosomal protein L11, C-terminal domain"/>
    <property type="match status" value="1"/>
</dbReference>
<feature type="domain" description="Large ribosomal subunit protein uL11 C-terminal" evidence="8">
    <location>
        <begin position="84"/>
        <end position="151"/>
    </location>
</feature>
<dbReference type="SUPFAM" id="SSF54747">
    <property type="entry name" value="Ribosomal L11/L12e N-terminal domain"/>
    <property type="match status" value="1"/>
</dbReference>
<protein>
    <recommendedName>
        <fullName evidence="5">Large ribosomal subunit protein uL11m</fullName>
    </recommendedName>
    <alternativeName>
        <fullName evidence="6">39S ribosomal protein L11, mitochondrial</fullName>
    </alternativeName>
</protein>
<dbReference type="InterPro" id="IPR000911">
    <property type="entry name" value="Ribosomal_uL11"/>
</dbReference>
<dbReference type="InterPro" id="IPR020784">
    <property type="entry name" value="Ribosomal_uL11_N"/>
</dbReference>
<sequence>MSKMGKAAKQAASNIVRTRILTHIPAQMASPGPPLGSQLGEMGINIGAFTKDFNLRTSIFKPGVPIPCKITLNPDRTHHLIMSHPPFEHFLMQAAGVKRGAMGNEIVGMVTRKHVYEIAKLKSEDPLLQMIDLQEIVRRITVKAKKVGIKIVDHIDPEEYDVFLKDAAQAVEDQLAEIKAIKEAKLLRQ</sequence>
<evidence type="ECO:0000256" key="1">
    <source>
        <dbReference type="ARBA" id="ARBA00010537"/>
    </source>
</evidence>
<evidence type="ECO:0000313" key="10">
    <source>
        <dbReference type="EMBL" id="ACO11081.1"/>
    </source>
</evidence>
<organism evidence="10">
    <name type="scientific">Caligus rogercresseyi</name>
    <name type="common">Sea louse</name>
    <dbReference type="NCBI Taxonomy" id="217165"/>
    <lineage>
        <taxon>Eukaryota</taxon>
        <taxon>Metazoa</taxon>
        <taxon>Ecdysozoa</taxon>
        <taxon>Arthropoda</taxon>
        <taxon>Crustacea</taxon>
        <taxon>Multicrustacea</taxon>
        <taxon>Hexanauplia</taxon>
        <taxon>Copepoda</taxon>
        <taxon>Siphonostomatoida</taxon>
        <taxon>Caligidae</taxon>
        <taxon>Caligus</taxon>
    </lineage>
</organism>
<dbReference type="GO" id="GO:0070180">
    <property type="term" value="F:large ribosomal subunit rRNA binding"/>
    <property type="evidence" value="ECO:0007669"/>
    <property type="project" value="TreeGrafter"/>
</dbReference>
<dbReference type="InterPro" id="IPR036796">
    <property type="entry name" value="Ribosomal_uL11_N_sf"/>
</dbReference>
<reference evidence="10" key="1">
    <citation type="submission" date="2009-03" db="EMBL/GenBank/DDBJ databases">
        <title>Caligus rogercresseyi ESTs and full-length cDNAs.</title>
        <authorList>
            <person name="Yasuike M."/>
            <person name="von Schalburg K."/>
            <person name="Cooper G."/>
            <person name="Leong J."/>
            <person name="Jones S.R.M."/>
            <person name="Koop B.F."/>
        </authorList>
    </citation>
    <scope>NUCLEOTIDE SEQUENCE</scope>
    <source>
        <tissue evidence="10">Whole tissue</tissue>
    </source>
</reference>
<evidence type="ECO:0000256" key="4">
    <source>
        <dbReference type="ARBA" id="ARBA00038782"/>
    </source>
</evidence>
<dbReference type="PANTHER" id="PTHR11661:SF1">
    <property type="entry name" value="LARGE RIBOSOMAL SUBUNIT PROTEIN UL11M"/>
    <property type="match status" value="1"/>
</dbReference>
<dbReference type="GO" id="GO:0006412">
    <property type="term" value="P:translation"/>
    <property type="evidence" value="ECO:0007669"/>
    <property type="project" value="InterPro"/>
</dbReference>
<dbReference type="Pfam" id="PF03946">
    <property type="entry name" value="Ribosomal_L11_N"/>
    <property type="match status" value="1"/>
</dbReference>
<dbReference type="CDD" id="cd00349">
    <property type="entry name" value="Ribosomal_L11"/>
    <property type="match status" value="1"/>
</dbReference>
<dbReference type="HAMAP" id="MF_00736">
    <property type="entry name" value="Ribosomal_uL11"/>
    <property type="match status" value="1"/>
</dbReference>
<keyword evidence="2 7" id="KW-0689">Ribosomal protein</keyword>
<comment type="similarity">
    <text evidence="1 7">Belongs to the universal ribosomal protein uL11 family.</text>
</comment>
<evidence type="ECO:0000259" key="8">
    <source>
        <dbReference type="Pfam" id="PF00298"/>
    </source>
</evidence>
<name>C1BPX8_CALRO</name>
<feature type="domain" description="Large ribosomal subunit protein uL11 N-terminal" evidence="9">
    <location>
        <begin position="23"/>
        <end position="77"/>
    </location>
</feature>
<evidence type="ECO:0000256" key="6">
    <source>
        <dbReference type="ARBA" id="ARBA00041455"/>
    </source>
</evidence>
<dbReference type="InterPro" id="IPR036769">
    <property type="entry name" value="Ribosomal_uL11_C_sf"/>
</dbReference>
<evidence type="ECO:0000259" key="9">
    <source>
        <dbReference type="Pfam" id="PF03946"/>
    </source>
</evidence>
<dbReference type="PANTHER" id="PTHR11661">
    <property type="entry name" value="60S RIBOSOMAL PROTEIN L12"/>
    <property type="match status" value="1"/>
</dbReference>
<dbReference type="EMBL" id="BT076657">
    <property type="protein sequence ID" value="ACO11081.1"/>
    <property type="molecule type" value="mRNA"/>
</dbReference>
<comment type="subunit">
    <text evidence="4">Component of the mitochondrial ribosome large subunit (39S) which comprises a 16S rRNA and about 50 distinct proteins.</text>
</comment>
<dbReference type="GO" id="GO:0005762">
    <property type="term" value="C:mitochondrial large ribosomal subunit"/>
    <property type="evidence" value="ECO:0007669"/>
    <property type="project" value="TreeGrafter"/>
</dbReference>
<dbReference type="AlphaFoldDB" id="C1BPX8"/>
<dbReference type="InterPro" id="IPR020783">
    <property type="entry name" value="Ribosomal_uL11_C"/>
</dbReference>
<evidence type="ECO:0000256" key="3">
    <source>
        <dbReference type="ARBA" id="ARBA00023274"/>
    </source>
</evidence>
<proteinExistence type="evidence at transcript level"/>
<gene>
    <name evidence="10" type="primary">RM11</name>
</gene>
<dbReference type="SMART" id="SM00649">
    <property type="entry name" value="RL11"/>
    <property type="match status" value="1"/>
</dbReference>